<gene>
    <name evidence="3" type="ordered locus">Cpar_0135</name>
</gene>
<dbReference type="EMBL" id="CP001099">
    <property type="protein sequence ID" value="ACF10563.1"/>
    <property type="molecule type" value="Genomic_DNA"/>
</dbReference>
<dbReference type="eggNOG" id="COG2827">
    <property type="taxonomic scope" value="Bacteria"/>
</dbReference>
<sequence>MDNPIPYFLYILKSEVADRYYVGVSSNPQRRLEYHNGFEKGFTSRYRPWAIVFTRKYPSKAQALVAETTVKAWKSSKMIERLIAGEAVLL</sequence>
<protein>
    <submittedName>
        <fullName evidence="3">Excinuclease ABC C subunit domain protein</fullName>
    </submittedName>
</protein>
<evidence type="ECO:0000259" key="2">
    <source>
        <dbReference type="PROSITE" id="PS50164"/>
    </source>
</evidence>
<dbReference type="SUPFAM" id="SSF82771">
    <property type="entry name" value="GIY-YIG endonuclease"/>
    <property type="match status" value="1"/>
</dbReference>
<dbReference type="STRING" id="517417.Cpar_0135"/>
<reference evidence="3" key="1">
    <citation type="submission" date="2008-06" db="EMBL/GenBank/DDBJ databases">
        <title>Complete sequence of Chlorobaculum parvum NCIB 8327.</title>
        <authorList>
            <consortium name="US DOE Joint Genome Institute"/>
            <person name="Lucas S."/>
            <person name="Copeland A."/>
            <person name="Lapidus A."/>
            <person name="Glavina del Rio T."/>
            <person name="Dalin E."/>
            <person name="Tice H."/>
            <person name="Bruce D."/>
            <person name="Goodwin L."/>
            <person name="Pitluck S."/>
            <person name="Schmutz J."/>
            <person name="Larimer F."/>
            <person name="Land M."/>
            <person name="Hauser L."/>
            <person name="Kyrpides N."/>
            <person name="Mikhailova N."/>
            <person name="Zhao F."/>
            <person name="Li T."/>
            <person name="Liu Z."/>
            <person name="Overmann J."/>
            <person name="Bryant D.A."/>
            <person name="Richardson P."/>
        </authorList>
    </citation>
    <scope>NUCLEOTIDE SEQUENCE [LARGE SCALE GENOMIC DNA]</scope>
    <source>
        <strain evidence="3">NCIB 8327</strain>
    </source>
</reference>
<dbReference type="InterPro" id="IPR035901">
    <property type="entry name" value="GIY-YIG_endonuc_sf"/>
</dbReference>
<comment type="similarity">
    <text evidence="1">Belongs to the UPF0213 family.</text>
</comment>
<dbReference type="InterPro" id="IPR000305">
    <property type="entry name" value="GIY-YIG_endonuc"/>
</dbReference>
<organism evidence="3 4">
    <name type="scientific">Chlorobaculum parvum (strain DSM 263 / NCIMB 8327)</name>
    <name type="common">Chlorobium vibrioforme subsp. thiosulfatophilum</name>
    <dbReference type="NCBI Taxonomy" id="517417"/>
    <lineage>
        <taxon>Bacteria</taxon>
        <taxon>Pseudomonadati</taxon>
        <taxon>Chlorobiota</taxon>
        <taxon>Chlorobiia</taxon>
        <taxon>Chlorobiales</taxon>
        <taxon>Chlorobiaceae</taxon>
        <taxon>Chlorobaculum</taxon>
    </lineage>
</organism>
<dbReference type="Pfam" id="PF01541">
    <property type="entry name" value="GIY-YIG"/>
    <property type="match status" value="1"/>
</dbReference>
<dbReference type="InterPro" id="IPR050190">
    <property type="entry name" value="UPF0213_domain"/>
</dbReference>
<dbReference type="PANTHER" id="PTHR34477:SF1">
    <property type="entry name" value="UPF0213 PROTEIN YHBQ"/>
    <property type="match status" value="1"/>
</dbReference>
<proteinExistence type="inferred from homology"/>
<evidence type="ECO:0000313" key="3">
    <source>
        <dbReference type="EMBL" id="ACF10563.1"/>
    </source>
</evidence>
<dbReference type="AlphaFoldDB" id="B3QRP1"/>
<dbReference type="Gene3D" id="3.40.1440.10">
    <property type="entry name" value="GIY-YIG endonuclease"/>
    <property type="match status" value="1"/>
</dbReference>
<dbReference type="PROSITE" id="PS50164">
    <property type="entry name" value="GIY_YIG"/>
    <property type="match status" value="1"/>
</dbReference>
<dbReference type="CDD" id="cd10449">
    <property type="entry name" value="GIY-YIG_SLX1_like"/>
    <property type="match status" value="1"/>
</dbReference>
<keyword evidence="4" id="KW-1185">Reference proteome</keyword>
<dbReference type="KEGG" id="cpc:Cpar_0135"/>
<evidence type="ECO:0000313" key="4">
    <source>
        <dbReference type="Proteomes" id="UP000008811"/>
    </source>
</evidence>
<dbReference type="Proteomes" id="UP000008811">
    <property type="component" value="Chromosome"/>
</dbReference>
<accession>B3QRP1</accession>
<dbReference type="PANTHER" id="PTHR34477">
    <property type="entry name" value="UPF0213 PROTEIN YHBQ"/>
    <property type="match status" value="1"/>
</dbReference>
<feature type="domain" description="GIY-YIG" evidence="2">
    <location>
        <begin position="5"/>
        <end position="80"/>
    </location>
</feature>
<name>B3QRP1_CHLP8</name>
<dbReference type="HOGENOM" id="CLU_135650_6_3_10"/>
<evidence type="ECO:0000256" key="1">
    <source>
        <dbReference type="ARBA" id="ARBA00007435"/>
    </source>
</evidence>